<dbReference type="VEuPathDB" id="TriTrypDB:BSAL_60475"/>
<dbReference type="OrthoDB" id="272658at2759"/>
<protein>
    <submittedName>
        <fullName evidence="1">Uncharacterized protein</fullName>
    </submittedName>
</protein>
<dbReference type="EMBL" id="CYKH01000274">
    <property type="protein sequence ID" value="CUF23804.1"/>
    <property type="molecule type" value="Genomic_DNA"/>
</dbReference>
<evidence type="ECO:0000313" key="2">
    <source>
        <dbReference type="Proteomes" id="UP000051952"/>
    </source>
</evidence>
<gene>
    <name evidence="1" type="ORF">BSAL_60475</name>
</gene>
<evidence type="ECO:0000313" key="1">
    <source>
        <dbReference type="EMBL" id="CUF23804.1"/>
    </source>
</evidence>
<name>A0A0S4IQA3_BODSA</name>
<organism evidence="1 2">
    <name type="scientific">Bodo saltans</name>
    <name type="common">Flagellated protozoan</name>
    <dbReference type="NCBI Taxonomy" id="75058"/>
    <lineage>
        <taxon>Eukaryota</taxon>
        <taxon>Discoba</taxon>
        <taxon>Euglenozoa</taxon>
        <taxon>Kinetoplastea</taxon>
        <taxon>Metakinetoplastina</taxon>
        <taxon>Eubodonida</taxon>
        <taxon>Bodonidae</taxon>
        <taxon>Bodo</taxon>
    </lineage>
</organism>
<dbReference type="AlphaFoldDB" id="A0A0S4IQA3"/>
<accession>A0A0S4IQA3</accession>
<proteinExistence type="predicted"/>
<reference evidence="2" key="1">
    <citation type="submission" date="2015-09" db="EMBL/GenBank/DDBJ databases">
        <authorList>
            <consortium name="Pathogen Informatics"/>
        </authorList>
    </citation>
    <scope>NUCLEOTIDE SEQUENCE [LARGE SCALE GENOMIC DNA]</scope>
    <source>
        <strain evidence="2">Lake Konstanz</strain>
    </source>
</reference>
<dbReference type="Proteomes" id="UP000051952">
    <property type="component" value="Unassembled WGS sequence"/>
</dbReference>
<keyword evidence="2" id="KW-1185">Reference proteome</keyword>
<sequence length="33" mass="3719">MAERNSKFMNVYDLVDAAISEDPSALQRALTMM</sequence>